<feature type="compositionally biased region" description="Basic and acidic residues" evidence="1">
    <location>
        <begin position="1451"/>
        <end position="1471"/>
    </location>
</feature>
<dbReference type="InterPro" id="IPR007110">
    <property type="entry name" value="Ig-like_dom"/>
</dbReference>
<accession>A0A8B7P0S4</accession>
<feature type="chain" id="PRO_5037801430" evidence="3">
    <location>
        <begin position="23"/>
        <end position="1471"/>
    </location>
</feature>
<feature type="region of interest" description="Disordered" evidence="1">
    <location>
        <begin position="1163"/>
        <end position="1185"/>
    </location>
</feature>
<dbReference type="GeneID" id="108675200"/>
<proteinExistence type="predicted"/>
<keyword evidence="2" id="KW-1133">Transmembrane helix</keyword>
<dbReference type="RefSeq" id="XP_018018681.2">
    <property type="nucleotide sequence ID" value="XM_018163192.2"/>
</dbReference>
<keyword evidence="2" id="KW-0812">Transmembrane</keyword>
<dbReference type="OrthoDB" id="10039395at2759"/>
<name>A0A8B7P0S4_HYAAZ</name>
<evidence type="ECO:0000256" key="3">
    <source>
        <dbReference type="SAM" id="SignalP"/>
    </source>
</evidence>
<feature type="region of interest" description="Disordered" evidence="1">
    <location>
        <begin position="1385"/>
        <end position="1404"/>
    </location>
</feature>
<feature type="domain" description="Ig-like" evidence="4">
    <location>
        <begin position="334"/>
        <end position="395"/>
    </location>
</feature>
<organism evidence="5 6">
    <name type="scientific">Hyalella azteca</name>
    <name type="common">Amphipod</name>
    <dbReference type="NCBI Taxonomy" id="294128"/>
    <lineage>
        <taxon>Eukaryota</taxon>
        <taxon>Metazoa</taxon>
        <taxon>Ecdysozoa</taxon>
        <taxon>Arthropoda</taxon>
        <taxon>Crustacea</taxon>
        <taxon>Multicrustacea</taxon>
        <taxon>Malacostraca</taxon>
        <taxon>Eumalacostraca</taxon>
        <taxon>Peracarida</taxon>
        <taxon>Amphipoda</taxon>
        <taxon>Senticaudata</taxon>
        <taxon>Talitrida</taxon>
        <taxon>Talitroidea</taxon>
        <taxon>Hyalellidae</taxon>
        <taxon>Hyalella</taxon>
    </lineage>
</organism>
<keyword evidence="3" id="KW-0732">Signal</keyword>
<evidence type="ECO:0000256" key="1">
    <source>
        <dbReference type="SAM" id="MobiDB-lite"/>
    </source>
</evidence>
<protein>
    <submittedName>
        <fullName evidence="6">Uncharacterized protein LOC108675200</fullName>
    </submittedName>
</protein>
<gene>
    <name evidence="6" type="primary">LOC108675200</name>
</gene>
<dbReference type="InterPro" id="IPR003599">
    <property type="entry name" value="Ig_sub"/>
</dbReference>
<keyword evidence="2" id="KW-0472">Membrane</keyword>
<evidence type="ECO:0000256" key="2">
    <source>
        <dbReference type="SAM" id="Phobius"/>
    </source>
</evidence>
<dbReference type="KEGG" id="hazt:108675200"/>
<feature type="compositionally biased region" description="Polar residues" evidence="1">
    <location>
        <begin position="991"/>
        <end position="1000"/>
    </location>
</feature>
<evidence type="ECO:0000313" key="5">
    <source>
        <dbReference type="Proteomes" id="UP000694843"/>
    </source>
</evidence>
<reference evidence="6" key="1">
    <citation type="submission" date="2025-08" db="UniProtKB">
        <authorList>
            <consortium name="RefSeq"/>
        </authorList>
    </citation>
    <scope>IDENTIFICATION</scope>
    <source>
        <tissue evidence="6">Whole organism</tissue>
    </source>
</reference>
<evidence type="ECO:0000313" key="6">
    <source>
        <dbReference type="RefSeq" id="XP_018018681.2"/>
    </source>
</evidence>
<feature type="region of interest" description="Disordered" evidence="1">
    <location>
        <begin position="1435"/>
        <end position="1471"/>
    </location>
</feature>
<dbReference type="CDD" id="cd00096">
    <property type="entry name" value="Ig"/>
    <property type="match status" value="1"/>
</dbReference>
<dbReference type="Proteomes" id="UP000694843">
    <property type="component" value="Unplaced"/>
</dbReference>
<dbReference type="Gene3D" id="2.60.40.10">
    <property type="entry name" value="Immunoglobulins"/>
    <property type="match status" value="3"/>
</dbReference>
<feature type="region of interest" description="Disordered" evidence="1">
    <location>
        <begin position="989"/>
        <end position="1035"/>
    </location>
</feature>
<dbReference type="InterPro" id="IPR013783">
    <property type="entry name" value="Ig-like_fold"/>
</dbReference>
<dbReference type="PROSITE" id="PS50835">
    <property type="entry name" value="IG_LIKE"/>
    <property type="match status" value="2"/>
</dbReference>
<dbReference type="SUPFAM" id="SSF48726">
    <property type="entry name" value="Immunoglobulin"/>
    <property type="match status" value="2"/>
</dbReference>
<feature type="transmembrane region" description="Helical" evidence="2">
    <location>
        <begin position="959"/>
        <end position="983"/>
    </location>
</feature>
<keyword evidence="5" id="KW-1185">Reference proteome</keyword>
<feature type="compositionally biased region" description="Polar residues" evidence="1">
    <location>
        <begin position="1389"/>
        <end position="1404"/>
    </location>
</feature>
<dbReference type="SMART" id="SM00409">
    <property type="entry name" value="IG"/>
    <property type="match status" value="2"/>
</dbReference>
<feature type="compositionally biased region" description="Polar residues" evidence="1">
    <location>
        <begin position="1017"/>
        <end position="1026"/>
    </location>
</feature>
<feature type="signal peptide" evidence="3">
    <location>
        <begin position="1"/>
        <end position="22"/>
    </location>
</feature>
<sequence length="1471" mass="159566">MFPLKVFVLAVIFVIQLQFAFSSNKHYGSDEWKTFFSKSGNKSDWSRSFVENPRVDMNVSELPTLYHNIYGGNYFIPTVTRNYRLSWDKILPRVEQGDSAPDQRLDISNDFPSINAKSSFARRSASVSETSPGNTANFITDKTRNETEDIDDDGVDIHHYDYSAVKNIVAENPSLDVGPLVFVSVGRGDTARLPCTRRPLPRDDAVRLVLWYRNHTTRPLLSFDFREEQEQLRNVSTLPRDYPPNSLNSLFATPRMSKSPPNEPRLSLSSKGRTLVVRHATRSDQAEYRCTVHFSRSPAVTHRLSLSVLSRIVNLSLVDAAGHSVGTRVGPFNEGHRLTLTCRAHFSGRLVELQWLVDGVPVSSSWSNPEPGFAESLLDITLEPRHTGAELTCRLVTARGRKLPGRGGAQQRLRDAVGNTGANITDLSTVVMLKCELECGMKFKDVFGSSLLMGTVLSESDAELKSNQKFISTGDNLLTFVFTPRNQLLSSSDDAETLDEEITPNPLPAQLGPKLYGEFHHHFSAGRLESNHPHFAAQIQSIAAPLKVLTSDTPHSTNDLGSHSLFASHLTLSNNRSILQLRPVRRADAGLYTCLASNSEGDGQSNAGLLRVTHAPYCLAPRNEPRIIVVGRNTSVTLVCDVAAEPGNNLKFLWIRQTDVFGYQRSFEKGGVVTGESPTFPFPGMIDLIPTEPSSGKINTSIHHPQALHNSSPTYIQGYTSNTRIATNQNLGQAGERKANLEGHYQKEKSAKKNDIPPFADLPFVRWEDVLEGKIDPSDPKRSFLTLSAREATNILCYAKNMEGRSRVPCAYSIAVVDPPSPPSNCSVEEGGDDGIKVWCVGGGDPPSPPGLSYVRSPQARTTTALEVWRQNVMLLNTSSSRPVFTLRGLPGDAALQLKLYTVAQQARSAPYVMHLRTRPSDSAHGNIKPSIQNFDEEESGLSIFFDGRGNFSLKMPSLIGAILGAILALIFIILACVSAIIYHKRRRSNQHPQLSTHNLSASQPSSRSSSHRGSTHDVQAFTQRSSPERELEYMSSQASKNFVGSHGSVAESYLGPVSVSGGFSPVVESTTMASTIPKMNQDPNFEQATEPGTILSPRSIGPSSNINSSMDTSFNLGTSPMDPSVLCPANTRQNFSLTQFPLLVSSDASLMTYMQTPATCLAGSPSRQASVSSAPAPPAQFQDQHQPVYPLSSLTMTQHLPPFSIEQNPSFGIPQMSSSSGSCYPLSSPPLLSSVNHTQCSSFHANRFPVISSIAVNASQGTPSIPFSSVAGQLPINSSLSVANRPALATSTHIGMPPTPLSSFTPAQMSVTLSCSPSTLYNPSYAPVSVSSMSSTTILSPLRFAYSTPLQIPSTQPRDLGKGSKNSEDSAIARISGVELNAEVSVPGQGSNSSLTECSMNNVSTSPLGNQTLALNPSSKEEVRGAAVISTLDQQSSLENAMPAGLQSCKVKERSQASDSPHKTDSIPKP</sequence>
<feature type="compositionally biased region" description="Low complexity" evidence="1">
    <location>
        <begin position="1001"/>
        <end position="1013"/>
    </location>
</feature>
<dbReference type="InterPro" id="IPR036179">
    <property type="entry name" value="Ig-like_dom_sf"/>
</dbReference>
<dbReference type="PANTHER" id="PTHR23278:SF19">
    <property type="entry name" value="OBSCURIN"/>
    <property type="match status" value="1"/>
</dbReference>
<dbReference type="PANTHER" id="PTHR23278">
    <property type="entry name" value="SIDESTEP PROTEIN"/>
    <property type="match status" value="1"/>
</dbReference>
<feature type="domain" description="Ig-like" evidence="4">
    <location>
        <begin position="173"/>
        <end position="307"/>
    </location>
</feature>
<evidence type="ECO:0000259" key="4">
    <source>
        <dbReference type="PROSITE" id="PS50835"/>
    </source>
</evidence>